<protein>
    <submittedName>
        <fullName evidence="10">Plasma membrane pantothenate transmembrane transporter Liz1</fullName>
    </submittedName>
</protein>
<gene>
    <name evidence="10" type="primary">liz1</name>
    <name evidence="10" type="ORF">SOMG_00123</name>
</gene>
<evidence type="ECO:0000256" key="2">
    <source>
        <dbReference type="ARBA" id="ARBA00022448"/>
    </source>
</evidence>
<keyword evidence="11" id="KW-1185">Reference proteome</keyword>
<feature type="transmembrane region" description="Helical" evidence="8">
    <location>
        <begin position="162"/>
        <end position="183"/>
    </location>
</feature>
<comment type="similarity">
    <text evidence="7">Belongs to the major facilitator superfamily. Allantoate permease family.</text>
</comment>
<keyword evidence="3" id="KW-1003">Cell membrane</keyword>
<comment type="subcellular location">
    <subcellularLocation>
        <location evidence="1">Cell membrane</location>
        <topology evidence="1">Multi-pass membrane protein</topology>
    </subcellularLocation>
</comment>
<keyword evidence="6 8" id="KW-0472">Membrane</keyword>
<evidence type="ECO:0000256" key="6">
    <source>
        <dbReference type="ARBA" id="ARBA00023136"/>
    </source>
</evidence>
<organism evidence="10 11">
    <name type="scientific">Schizosaccharomyces osmophilus</name>
    <dbReference type="NCBI Taxonomy" id="2545709"/>
    <lineage>
        <taxon>Eukaryota</taxon>
        <taxon>Fungi</taxon>
        <taxon>Dikarya</taxon>
        <taxon>Ascomycota</taxon>
        <taxon>Taphrinomycotina</taxon>
        <taxon>Schizosaccharomycetes</taxon>
        <taxon>Schizosaccharomycetales</taxon>
        <taxon>Schizosaccharomycetaceae</taxon>
        <taxon>Schizosaccharomyces</taxon>
    </lineage>
</organism>
<evidence type="ECO:0000256" key="8">
    <source>
        <dbReference type="SAM" id="Phobius"/>
    </source>
</evidence>
<evidence type="ECO:0000313" key="11">
    <source>
        <dbReference type="Proteomes" id="UP001212411"/>
    </source>
</evidence>
<evidence type="ECO:0000313" key="10">
    <source>
        <dbReference type="EMBL" id="WBW72744.1"/>
    </source>
</evidence>
<dbReference type="SUPFAM" id="SSF103473">
    <property type="entry name" value="MFS general substrate transporter"/>
    <property type="match status" value="1"/>
</dbReference>
<evidence type="ECO:0000256" key="4">
    <source>
        <dbReference type="ARBA" id="ARBA00022692"/>
    </source>
</evidence>
<dbReference type="FunFam" id="1.20.1250.20:FF:000065">
    <property type="entry name" value="Putative MFS pantothenate transporter"/>
    <property type="match status" value="1"/>
</dbReference>
<dbReference type="InterPro" id="IPR036259">
    <property type="entry name" value="MFS_trans_sf"/>
</dbReference>
<dbReference type="Gene3D" id="1.20.1250.20">
    <property type="entry name" value="MFS general substrate transporter like domains"/>
    <property type="match status" value="2"/>
</dbReference>
<feature type="transmembrane region" description="Helical" evidence="8">
    <location>
        <begin position="361"/>
        <end position="381"/>
    </location>
</feature>
<dbReference type="InterPro" id="IPR020846">
    <property type="entry name" value="MFS_dom"/>
</dbReference>
<name>A0AAE9WBT3_9SCHI</name>
<dbReference type="PANTHER" id="PTHR43791">
    <property type="entry name" value="PERMEASE-RELATED"/>
    <property type="match status" value="1"/>
</dbReference>
<reference evidence="10 11" key="1">
    <citation type="journal article" date="2023" name="G3 (Bethesda)">
        <title>A high-quality reference genome for the fission yeast Schizosaccharomyces osmophilus.</title>
        <authorList>
            <person name="Jia G.S."/>
            <person name="Zhang W.C."/>
            <person name="Liang Y."/>
            <person name="Liu X.H."/>
            <person name="Rhind N."/>
            <person name="Pidoux A."/>
            <person name="Brysch-Herzberg M."/>
            <person name="Du L.L."/>
        </authorList>
    </citation>
    <scope>NUCLEOTIDE SEQUENCE [LARGE SCALE GENOMIC DNA]</scope>
    <source>
        <strain evidence="10 11">CBS 15793</strain>
    </source>
</reference>
<feature type="transmembrane region" description="Helical" evidence="8">
    <location>
        <begin position="102"/>
        <end position="122"/>
    </location>
</feature>
<keyword evidence="4 8" id="KW-0812">Transmembrane</keyword>
<keyword evidence="5 8" id="KW-1133">Transmembrane helix</keyword>
<feature type="transmembrane region" description="Helical" evidence="8">
    <location>
        <begin position="76"/>
        <end position="95"/>
    </location>
</feature>
<evidence type="ECO:0000256" key="3">
    <source>
        <dbReference type="ARBA" id="ARBA00022475"/>
    </source>
</evidence>
<feature type="transmembrane region" description="Helical" evidence="8">
    <location>
        <begin position="195"/>
        <end position="218"/>
    </location>
</feature>
<feature type="transmembrane region" description="Helical" evidence="8">
    <location>
        <begin position="263"/>
        <end position="285"/>
    </location>
</feature>
<evidence type="ECO:0000256" key="5">
    <source>
        <dbReference type="ARBA" id="ARBA00022989"/>
    </source>
</evidence>
<dbReference type="AlphaFoldDB" id="A0AAE9WBT3"/>
<keyword evidence="2" id="KW-0813">Transport</keyword>
<feature type="transmembrane region" description="Helical" evidence="8">
    <location>
        <begin position="305"/>
        <end position="323"/>
    </location>
</feature>
<dbReference type="RefSeq" id="XP_056036987.1">
    <property type="nucleotide sequence ID" value="XM_056178921.1"/>
</dbReference>
<feature type="transmembrane region" description="Helical" evidence="8">
    <location>
        <begin position="393"/>
        <end position="415"/>
    </location>
</feature>
<evidence type="ECO:0000256" key="7">
    <source>
        <dbReference type="ARBA" id="ARBA00037968"/>
    </source>
</evidence>
<dbReference type="EMBL" id="CP115611">
    <property type="protein sequence ID" value="WBW72744.1"/>
    <property type="molecule type" value="Genomic_DNA"/>
</dbReference>
<accession>A0AAE9WBT3</accession>
<feature type="transmembrane region" description="Helical" evidence="8">
    <location>
        <begin position="427"/>
        <end position="447"/>
    </location>
</feature>
<feature type="transmembrane region" description="Helical" evidence="8">
    <location>
        <begin position="335"/>
        <end position="355"/>
    </location>
</feature>
<feature type="transmembrane region" description="Helical" evidence="8">
    <location>
        <begin position="128"/>
        <end position="150"/>
    </location>
</feature>
<dbReference type="InterPro" id="IPR011701">
    <property type="entry name" value="MFS"/>
</dbReference>
<evidence type="ECO:0000256" key="1">
    <source>
        <dbReference type="ARBA" id="ARBA00004651"/>
    </source>
</evidence>
<proteinExistence type="inferred from homology"/>
<dbReference type="Proteomes" id="UP001212411">
    <property type="component" value="Chromosome 1"/>
</dbReference>
<dbReference type="GO" id="GO:0015233">
    <property type="term" value="F:pantothenate transmembrane transporter activity"/>
    <property type="evidence" value="ECO:0007669"/>
    <property type="project" value="TreeGrafter"/>
</dbReference>
<dbReference type="FunFam" id="1.20.1250.20:FF:000386">
    <property type="entry name" value="MFS general substrate transporter"/>
    <property type="match status" value="1"/>
</dbReference>
<dbReference type="KEGG" id="som:SOMG_00123"/>
<feature type="transmembrane region" description="Helical" evidence="8">
    <location>
        <begin position="28"/>
        <end position="46"/>
    </location>
</feature>
<dbReference type="Pfam" id="PF07690">
    <property type="entry name" value="MFS_1"/>
    <property type="match status" value="1"/>
</dbReference>
<dbReference type="PROSITE" id="PS50850">
    <property type="entry name" value="MFS"/>
    <property type="match status" value="1"/>
</dbReference>
<dbReference type="GO" id="GO:0005886">
    <property type="term" value="C:plasma membrane"/>
    <property type="evidence" value="ECO:0007669"/>
    <property type="project" value="UniProtKB-SubCell"/>
</dbReference>
<evidence type="ECO:0000259" key="9">
    <source>
        <dbReference type="PROSITE" id="PS50850"/>
    </source>
</evidence>
<sequence>MNIRSTMNYRNIFRSQPGNERSRRERALVFKIDWFILSYCCISYFINYLDRSSINNAYLSGMKEDLKMYGNELQDINVVFTCGYIIGQIPGSYAMQKVPARHWFAVMNLIWGVMTILSFTVHSVSSMMALRFFMAVAEASTFAGTHYILGAWYKGSEIYKRAAIFSISGLIGSMFAGYLQTAVHSSLDGVCGMAGWRWLFIIDGLLTIPLAFYGYFLFPDVPETTKAPYFTEEEKQLAVKRLPALPKKKPLTMQSIITIFRSWRIYGLSFLWLFSGETQAIAVNVLMGQWMKISGEFSVTQINNYPTVITAVGVVSTMGASILSDKLSGRTRWPFGLFLFFVTVVSSSILLAWNVPYGLKFFAYFFSGCTYAGQAVWFSWANDVCRGNDQERGVVIFVMNMVQNIWHVWWAPVMYPNTDTPRFKKGYIALLVVGGLTLFFSCIVSFMQRRDQRIQRTQQDAKEEQSSTFAELSENGAVKPEIFNAGKDNESFLVEDSGLKTPNSVLTRQRVLKHNDI</sequence>
<feature type="domain" description="Major facilitator superfamily (MFS) profile" evidence="9">
    <location>
        <begin position="36"/>
        <end position="517"/>
    </location>
</feature>
<dbReference type="GO" id="GO:0098717">
    <property type="term" value="P:pantothenate import across plasma membrane"/>
    <property type="evidence" value="ECO:0007669"/>
    <property type="project" value="TreeGrafter"/>
</dbReference>
<dbReference type="CDD" id="cd17327">
    <property type="entry name" value="MFS_FEN2_like"/>
    <property type="match status" value="1"/>
</dbReference>
<dbReference type="PANTHER" id="PTHR43791:SF4">
    <property type="entry name" value="PANTOTHENATE TRANSPORTER FEN2"/>
    <property type="match status" value="1"/>
</dbReference>
<dbReference type="GeneID" id="80873610"/>